<dbReference type="EMBL" id="SSTG01000058">
    <property type="protein sequence ID" value="THG51554.1"/>
    <property type="molecule type" value="Genomic_DNA"/>
</dbReference>
<keyword evidence="2" id="KW-1185">Reference proteome</keyword>
<proteinExistence type="predicted"/>
<reference evidence="1" key="1">
    <citation type="submission" date="2019-04" db="EMBL/GenBank/DDBJ databases">
        <title>Microbes associate with the intestines of laboratory mice.</title>
        <authorList>
            <person name="Navarre W."/>
            <person name="Wong E."/>
            <person name="Huang K.C."/>
            <person name="Tropini C."/>
            <person name="Ng K."/>
            <person name="Yu B."/>
        </authorList>
    </citation>
    <scope>NUCLEOTIDE SEQUENCE</scope>
    <source>
        <strain evidence="1">NM86_A22</strain>
    </source>
</reference>
<evidence type="ECO:0000313" key="1">
    <source>
        <dbReference type="EMBL" id="THG51554.1"/>
    </source>
</evidence>
<organism evidence="1 2">
    <name type="scientific">Muribaculum caecicola</name>
    <dbReference type="NCBI Taxonomy" id="3038144"/>
    <lineage>
        <taxon>Bacteria</taxon>
        <taxon>Pseudomonadati</taxon>
        <taxon>Bacteroidota</taxon>
        <taxon>Bacteroidia</taxon>
        <taxon>Bacteroidales</taxon>
        <taxon>Muribaculaceae</taxon>
        <taxon>Muribaculum</taxon>
    </lineage>
</organism>
<comment type="caution">
    <text evidence="1">The sequence shown here is derived from an EMBL/GenBank/DDBJ whole genome shotgun (WGS) entry which is preliminary data.</text>
</comment>
<name>A0AC61S5U7_9BACT</name>
<dbReference type="Proteomes" id="UP000305401">
    <property type="component" value="Unassembled WGS sequence"/>
</dbReference>
<evidence type="ECO:0000313" key="2">
    <source>
        <dbReference type="Proteomes" id="UP000305401"/>
    </source>
</evidence>
<protein>
    <submittedName>
        <fullName evidence="1">DUF1460 domain-containing protein</fullName>
    </submittedName>
</protein>
<gene>
    <name evidence="1" type="ORF">E5990_05905</name>
</gene>
<sequence length="294" mass="33097">MQNIVDKSIKGIMILAGLVPAMSYAANTDEILFHNEQNDTVAINRLLSDGLEAVGNKPGNAKVLYFSEKFLNSPYVSGTLENESETLTVNIDEFDCTTLVENALAFAYTLGEGRTSWRDFVFNLQRLRYRGGEINGFSSRLHYISDFIIDNSYRGNIKDITSQLTGSDYTVKTIDYMTRHKDAYPALADSAQYTHMRKIESGYRSHRFPFIKSSKTGLRNLWQELQDGDVICITSKIPGLDVQHLGIVKKINGVPHLLHASSTAKKVIIDQTPLHEYLRKNRNASGIRVIRISN</sequence>
<accession>A0AC61S5U7</accession>